<proteinExistence type="predicted"/>
<sequence length="58" mass="6841">MVEGKYKSQENTRMLLPPMPWQNFKDIKEEDLKAMYFYFKSLPPVANVVPPVKPLKDL</sequence>
<dbReference type="Proteomes" id="UP000635665">
    <property type="component" value="Unassembled WGS sequence"/>
</dbReference>
<keyword evidence="2" id="KW-1185">Reference proteome</keyword>
<dbReference type="InterPro" id="IPR036909">
    <property type="entry name" value="Cyt_c-like_dom_sf"/>
</dbReference>
<name>A0ABS0TGZ4_9FLAO</name>
<organism evidence="1 2">
    <name type="scientific">Salegentibacter maritimus</name>
    <dbReference type="NCBI Taxonomy" id="2794347"/>
    <lineage>
        <taxon>Bacteria</taxon>
        <taxon>Pseudomonadati</taxon>
        <taxon>Bacteroidota</taxon>
        <taxon>Flavobacteriia</taxon>
        <taxon>Flavobacteriales</taxon>
        <taxon>Flavobacteriaceae</taxon>
        <taxon>Salegentibacter</taxon>
    </lineage>
</organism>
<evidence type="ECO:0000313" key="2">
    <source>
        <dbReference type="Proteomes" id="UP000635665"/>
    </source>
</evidence>
<evidence type="ECO:0008006" key="3">
    <source>
        <dbReference type="Google" id="ProtNLM"/>
    </source>
</evidence>
<protein>
    <recommendedName>
        <fullName evidence="3">Cytochrome c</fullName>
    </recommendedName>
</protein>
<dbReference type="RefSeq" id="WP_198638689.1">
    <property type="nucleotide sequence ID" value="NZ_JAEHNY010000007.1"/>
</dbReference>
<dbReference type="EMBL" id="JAEHNY010000007">
    <property type="protein sequence ID" value="MBI6120287.1"/>
    <property type="molecule type" value="Genomic_DNA"/>
</dbReference>
<comment type="caution">
    <text evidence="1">The sequence shown here is derived from an EMBL/GenBank/DDBJ whole genome shotgun (WGS) entry which is preliminary data.</text>
</comment>
<dbReference type="SUPFAM" id="SSF46626">
    <property type="entry name" value="Cytochrome c"/>
    <property type="match status" value="1"/>
</dbReference>
<evidence type="ECO:0000313" key="1">
    <source>
        <dbReference type="EMBL" id="MBI6120287.1"/>
    </source>
</evidence>
<gene>
    <name evidence="1" type="ORF">I6U50_09660</name>
</gene>
<accession>A0ABS0TGZ4</accession>
<reference evidence="1 2" key="1">
    <citation type="submission" date="2020-12" db="EMBL/GenBank/DDBJ databases">
        <title>Salegentibacter orientalis sp. nov., isolated from costal sediment.</title>
        <authorList>
            <person name="Lian F.-B."/>
        </authorList>
    </citation>
    <scope>NUCLEOTIDE SEQUENCE [LARGE SCALE GENOMIC DNA]</scope>
    <source>
        <strain evidence="1 2">F60176</strain>
    </source>
</reference>